<evidence type="ECO:0000313" key="3">
    <source>
        <dbReference type="EMBL" id="ERJ13729.1"/>
    </source>
</evidence>
<dbReference type="PANTHER" id="PTHR21043:SF0">
    <property type="entry name" value="MITOCHONDRIAL ASSEMBLY OF RIBOSOMAL LARGE SUBUNIT PROTEIN 1"/>
    <property type="match status" value="1"/>
</dbReference>
<dbReference type="NCBIfam" id="TIGR00090">
    <property type="entry name" value="rsfS_iojap_ybeB"/>
    <property type="match status" value="1"/>
</dbReference>
<protein>
    <recommendedName>
        <fullName evidence="2">Ribosomal silencing factor RsfS</fullName>
    </recommendedName>
</protein>
<dbReference type="FunCoup" id="U2FRY4">
    <property type="interactions" value="321"/>
</dbReference>
<keyword evidence="2" id="KW-0963">Cytoplasm</keyword>
<keyword evidence="2" id="KW-0678">Repressor</keyword>
<comment type="function">
    <text evidence="2">Functions as a ribosomal silencing factor. Interacts with ribosomal protein uL14 (rplN), blocking formation of intersubunit bridge B8. Prevents association of the 30S and 50S ribosomal subunits and the formation of functional ribosomes, thus repressing translation.</text>
</comment>
<evidence type="ECO:0000313" key="4">
    <source>
        <dbReference type="Proteomes" id="UP000005707"/>
    </source>
</evidence>
<dbReference type="STRING" id="1033810.HLPCO_000395"/>
<dbReference type="Proteomes" id="UP000005707">
    <property type="component" value="Unassembled WGS sequence"/>
</dbReference>
<keyword evidence="3" id="KW-0548">Nucleotidyltransferase</keyword>
<name>U2FRY4_9MOLU</name>
<evidence type="ECO:0000256" key="2">
    <source>
        <dbReference type="HAMAP-Rule" id="MF_01477"/>
    </source>
</evidence>
<dbReference type="EMBL" id="AFNU02000001">
    <property type="protein sequence ID" value="ERJ13729.1"/>
    <property type="molecule type" value="Genomic_DNA"/>
</dbReference>
<dbReference type="InterPro" id="IPR043519">
    <property type="entry name" value="NT_sf"/>
</dbReference>
<keyword evidence="4" id="KW-1185">Reference proteome</keyword>
<organism evidence="3 4">
    <name type="scientific">Haloplasma contractile SSD-17B</name>
    <dbReference type="NCBI Taxonomy" id="1033810"/>
    <lineage>
        <taxon>Bacteria</taxon>
        <taxon>Bacillati</taxon>
        <taxon>Mycoplasmatota</taxon>
        <taxon>Mollicutes</taxon>
        <taxon>Haloplasmatales</taxon>
        <taxon>Haloplasmataceae</taxon>
        <taxon>Haloplasma</taxon>
    </lineage>
</organism>
<dbReference type="SUPFAM" id="SSF81301">
    <property type="entry name" value="Nucleotidyltransferase"/>
    <property type="match status" value="1"/>
</dbReference>
<accession>U2FRY4</accession>
<reference evidence="3 4" key="1">
    <citation type="journal article" date="2011" name="J. Bacteriol.">
        <title>Genome sequence of Haloplasma contractile, an unusual contractile bacterium from a deep-sea anoxic brine lake.</title>
        <authorList>
            <person name="Antunes A."/>
            <person name="Alam I."/>
            <person name="El Dorry H."/>
            <person name="Siam R."/>
            <person name="Robertson A."/>
            <person name="Bajic V.B."/>
            <person name="Stingl U."/>
        </authorList>
    </citation>
    <scope>NUCLEOTIDE SEQUENCE [LARGE SCALE GENOMIC DNA]</scope>
    <source>
        <strain evidence="3 4">SSD-17B</strain>
    </source>
</reference>
<comment type="subcellular location">
    <subcellularLocation>
        <location evidence="2">Cytoplasm</location>
    </subcellularLocation>
</comment>
<dbReference type="InParanoid" id="U2FRY4"/>
<comment type="caution">
    <text evidence="3">The sequence shown here is derived from an EMBL/GenBank/DDBJ whole genome shotgun (WGS) entry which is preliminary data.</text>
</comment>
<dbReference type="OrthoDB" id="9793681at2"/>
<dbReference type="RefSeq" id="WP_008826165.1">
    <property type="nucleotide sequence ID" value="NZ_AFNU02000001.1"/>
</dbReference>
<dbReference type="GO" id="GO:0016779">
    <property type="term" value="F:nucleotidyltransferase activity"/>
    <property type="evidence" value="ECO:0007669"/>
    <property type="project" value="UniProtKB-KW"/>
</dbReference>
<dbReference type="GO" id="GO:0017148">
    <property type="term" value="P:negative regulation of translation"/>
    <property type="evidence" value="ECO:0007669"/>
    <property type="project" value="UniProtKB-UniRule"/>
</dbReference>
<dbReference type="GO" id="GO:0042256">
    <property type="term" value="P:cytosolic ribosome assembly"/>
    <property type="evidence" value="ECO:0007669"/>
    <property type="project" value="UniProtKB-UniRule"/>
</dbReference>
<dbReference type="GO" id="GO:0043023">
    <property type="term" value="F:ribosomal large subunit binding"/>
    <property type="evidence" value="ECO:0007669"/>
    <property type="project" value="TreeGrafter"/>
</dbReference>
<comment type="similarity">
    <text evidence="1 2">Belongs to the Iojap/RsfS family.</text>
</comment>
<dbReference type="eggNOG" id="COG0799">
    <property type="taxonomic scope" value="Bacteria"/>
</dbReference>
<sequence length="114" mass="13024">MKLLKTIVSAIDDGKAEDIKVLDMNNVSPLVDYMVLATGRSDRQVQALVTRVKKAVTENGFDIKHIEGNQMNLWVLVDCKDIIVHVFQEDERVKYNLESLWADVPRLQVDDILE</sequence>
<dbReference type="HAMAP" id="MF_01477">
    <property type="entry name" value="Iojap_RsfS"/>
    <property type="match status" value="1"/>
</dbReference>
<gene>
    <name evidence="2" type="primary">rsfS</name>
    <name evidence="3" type="ORF">HLPCO_000395</name>
</gene>
<dbReference type="InterPro" id="IPR004394">
    <property type="entry name" value="Iojap/RsfS/C7orf30"/>
</dbReference>
<dbReference type="AlphaFoldDB" id="U2FRY4"/>
<dbReference type="PANTHER" id="PTHR21043">
    <property type="entry name" value="IOJAP SUPERFAMILY ORTHOLOG"/>
    <property type="match status" value="1"/>
</dbReference>
<keyword evidence="3" id="KW-0808">Transferase</keyword>
<reference evidence="3 4" key="2">
    <citation type="journal article" date="2013" name="PLoS ONE">
        <title>INDIGO - INtegrated Data Warehouse of MIcrobial GenOmes with Examples from the Red Sea Extremophiles.</title>
        <authorList>
            <person name="Alam I."/>
            <person name="Antunes A."/>
            <person name="Kamau A.A."/>
            <person name="Ba Alawi W."/>
            <person name="Kalkatawi M."/>
            <person name="Stingl U."/>
            <person name="Bajic V.B."/>
        </authorList>
    </citation>
    <scope>NUCLEOTIDE SEQUENCE [LARGE SCALE GENOMIC DNA]</scope>
    <source>
        <strain evidence="3 4">SSD-17B</strain>
    </source>
</reference>
<dbReference type="GO" id="GO:0090071">
    <property type="term" value="P:negative regulation of ribosome biogenesis"/>
    <property type="evidence" value="ECO:0007669"/>
    <property type="project" value="UniProtKB-UniRule"/>
</dbReference>
<dbReference type="GO" id="GO:0005737">
    <property type="term" value="C:cytoplasm"/>
    <property type="evidence" value="ECO:0007669"/>
    <property type="project" value="UniProtKB-SubCell"/>
</dbReference>
<keyword evidence="2" id="KW-0810">Translation regulation</keyword>
<evidence type="ECO:0000256" key="1">
    <source>
        <dbReference type="ARBA" id="ARBA00010574"/>
    </source>
</evidence>
<comment type="subunit">
    <text evidence="2">Interacts with ribosomal protein uL14 (rplN).</text>
</comment>
<dbReference type="Gene3D" id="3.30.460.10">
    <property type="entry name" value="Beta Polymerase, domain 2"/>
    <property type="match status" value="1"/>
</dbReference>
<dbReference type="Pfam" id="PF02410">
    <property type="entry name" value="RsfS"/>
    <property type="match status" value="1"/>
</dbReference>
<proteinExistence type="inferred from homology"/>